<reference evidence="5" key="1">
    <citation type="journal article" date="2007" name="Proc. Natl. Acad. Sci. U.S.A.">
        <title>Genome sequencing reveals complex secondary metabolome in the marine actinomycete Salinispora tropica.</title>
        <authorList>
            <person name="Udwary D.W."/>
            <person name="Zeigler L."/>
            <person name="Asolkar R.N."/>
            <person name="Singan V."/>
            <person name="Lapidus A."/>
            <person name="Fenical W."/>
            <person name="Jensen P.R."/>
            <person name="Moore B.S."/>
        </authorList>
    </citation>
    <scope>NUCLEOTIDE SEQUENCE [LARGE SCALE GENOMIC DNA]</scope>
    <source>
        <strain evidence="5">ATCC BAA-916 / DSM 44818 / CNB-440</strain>
    </source>
</reference>
<sequence length="196" mass="20648">MLDHHQIRALLPQRYPLLLVDRVLSMTPGTRIEAVKAVTGNEPCYRDLTDAAPPGDYAYPASLMVESLGQTAALLWLADAGSPVDDDSVLMFVGARDVRFDGTVFPGDVLRHTVRLERVIADTAFATGETYVGDRCVAHVGTLMAARRSRTALAAPALTGAATATPGPPVPPQLGSHPGAGSSRLRHPSAGKADLS</sequence>
<evidence type="ECO:0000256" key="3">
    <source>
        <dbReference type="SAM" id="MobiDB-lite"/>
    </source>
</evidence>
<keyword evidence="5" id="KW-1185">Reference proteome</keyword>
<comment type="similarity">
    <text evidence="1">Belongs to the thioester dehydratase family. FabZ subfamily.</text>
</comment>
<evidence type="ECO:0000313" key="4">
    <source>
        <dbReference type="EMBL" id="ABP55238.1"/>
    </source>
</evidence>
<proteinExistence type="inferred from homology"/>
<dbReference type="PANTHER" id="PTHR30272">
    <property type="entry name" value="3-HYDROXYACYL-[ACYL-CARRIER-PROTEIN] DEHYDRATASE"/>
    <property type="match status" value="1"/>
</dbReference>
<dbReference type="KEGG" id="stp:Strop_2797"/>
<dbReference type="EMBL" id="CP000667">
    <property type="protein sequence ID" value="ABP55238.1"/>
    <property type="molecule type" value="Genomic_DNA"/>
</dbReference>
<dbReference type="RefSeq" id="WP_012014019.1">
    <property type="nucleotide sequence ID" value="NC_009380.1"/>
</dbReference>
<dbReference type="AlphaFoldDB" id="A4X8N8"/>
<evidence type="ECO:0000313" key="5">
    <source>
        <dbReference type="Proteomes" id="UP000000235"/>
    </source>
</evidence>
<dbReference type="eggNOG" id="COG0764">
    <property type="taxonomic scope" value="Bacteria"/>
</dbReference>
<dbReference type="HOGENOM" id="CLU_078912_2_0_11"/>
<protein>
    <submittedName>
        <fullName evidence="4">Beta-hydroxyacyl-(Acyl-carrier-protein) dehydratase, FabA/FabZ</fullName>
    </submittedName>
</protein>
<dbReference type="InterPro" id="IPR029069">
    <property type="entry name" value="HotDog_dom_sf"/>
</dbReference>
<dbReference type="SUPFAM" id="SSF54637">
    <property type="entry name" value="Thioesterase/thiol ester dehydrase-isomerase"/>
    <property type="match status" value="1"/>
</dbReference>
<evidence type="ECO:0000256" key="1">
    <source>
        <dbReference type="ARBA" id="ARBA00009174"/>
    </source>
</evidence>
<dbReference type="Gene3D" id="3.10.129.10">
    <property type="entry name" value="Hotdog Thioesterase"/>
    <property type="match status" value="1"/>
</dbReference>
<dbReference type="PANTHER" id="PTHR30272:SF1">
    <property type="entry name" value="3-HYDROXYACYL-[ACYL-CARRIER-PROTEIN] DEHYDRATASE"/>
    <property type="match status" value="1"/>
</dbReference>
<feature type="region of interest" description="Disordered" evidence="3">
    <location>
        <begin position="160"/>
        <end position="196"/>
    </location>
</feature>
<name>A4X8N8_SALTO</name>
<keyword evidence="2" id="KW-0456">Lyase</keyword>
<gene>
    <name evidence="4" type="ordered locus">Strop_2797</name>
</gene>
<dbReference type="Pfam" id="PF07977">
    <property type="entry name" value="FabA"/>
    <property type="match status" value="1"/>
</dbReference>
<dbReference type="STRING" id="369723.Strop_2797"/>
<accession>A4X8N8</accession>
<dbReference type="InterPro" id="IPR013114">
    <property type="entry name" value="FabA_FabZ"/>
</dbReference>
<dbReference type="CDD" id="cd01288">
    <property type="entry name" value="FabZ"/>
    <property type="match status" value="1"/>
</dbReference>
<dbReference type="PATRIC" id="fig|369723.5.peg.2882"/>
<dbReference type="GO" id="GO:0016829">
    <property type="term" value="F:lyase activity"/>
    <property type="evidence" value="ECO:0007669"/>
    <property type="project" value="UniProtKB-KW"/>
</dbReference>
<evidence type="ECO:0000256" key="2">
    <source>
        <dbReference type="ARBA" id="ARBA00023239"/>
    </source>
</evidence>
<dbReference type="Proteomes" id="UP000000235">
    <property type="component" value="Chromosome"/>
</dbReference>
<organism evidence="4 5">
    <name type="scientific">Salinispora tropica (strain ATCC BAA-916 / DSM 44818 / JCM 13857 / NBRC 105044 / CNB-440)</name>
    <dbReference type="NCBI Taxonomy" id="369723"/>
    <lineage>
        <taxon>Bacteria</taxon>
        <taxon>Bacillati</taxon>
        <taxon>Actinomycetota</taxon>
        <taxon>Actinomycetes</taxon>
        <taxon>Micromonosporales</taxon>
        <taxon>Micromonosporaceae</taxon>
        <taxon>Salinispora</taxon>
    </lineage>
</organism>